<evidence type="ECO:0000256" key="1">
    <source>
        <dbReference type="SAM" id="MobiDB-lite"/>
    </source>
</evidence>
<evidence type="ECO:0000313" key="3">
    <source>
        <dbReference type="Proteomes" id="UP000590749"/>
    </source>
</evidence>
<dbReference type="RefSeq" id="WP_183222279.1">
    <property type="nucleotide sequence ID" value="NZ_BMPW01000026.1"/>
</dbReference>
<feature type="region of interest" description="Disordered" evidence="1">
    <location>
        <begin position="1"/>
        <end position="25"/>
    </location>
</feature>
<dbReference type="Proteomes" id="UP000590749">
    <property type="component" value="Unassembled WGS sequence"/>
</dbReference>
<proteinExistence type="predicted"/>
<sequence length="116" mass="11208">MPTPKAMMPAASGPAALGDPGDHGGGRRVLPGAAHLVEVVGGLADAADEAAVLGAGLLAEFVANLGGHGTGLVANLGSDARWAWSRAVSLTSPAACLVCSAACRGFDCSSVGGVRS</sequence>
<gene>
    <name evidence="2" type="ORF">FHR83_004523</name>
</gene>
<dbReference type="AlphaFoldDB" id="A0A7W5FFU4"/>
<keyword evidence="3" id="KW-1185">Reference proteome</keyword>
<comment type="caution">
    <text evidence="2">The sequence shown here is derived from an EMBL/GenBank/DDBJ whole genome shotgun (WGS) entry which is preliminary data.</text>
</comment>
<dbReference type="EMBL" id="JACHXF010000009">
    <property type="protein sequence ID" value="MBB3096849.1"/>
    <property type="molecule type" value="Genomic_DNA"/>
</dbReference>
<evidence type="ECO:0000313" key="2">
    <source>
        <dbReference type="EMBL" id="MBB3096849.1"/>
    </source>
</evidence>
<accession>A0A7W5FFU4</accession>
<reference evidence="2 3" key="1">
    <citation type="submission" date="2020-08" db="EMBL/GenBank/DDBJ databases">
        <title>Genomic Encyclopedia of Type Strains, Phase III (KMG-III): the genomes of soil and plant-associated and newly described type strains.</title>
        <authorList>
            <person name="Whitman W."/>
        </authorList>
    </citation>
    <scope>NUCLEOTIDE SEQUENCE [LARGE SCALE GENOMIC DNA]</scope>
    <source>
        <strain evidence="2 3">CECT 3287</strain>
    </source>
</reference>
<name>A0A7W5FFU4_9ACTN</name>
<protein>
    <submittedName>
        <fullName evidence="2">Uncharacterized protein</fullName>
    </submittedName>
</protein>
<organism evidence="2 3">
    <name type="scientific">Actinoplanes campanulatus</name>
    <dbReference type="NCBI Taxonomy" id="113559"/>
    <lineage>
        <taxon>Bacteria</taxon>
        <taxon>Bacillati</taxon>
        <taxon>Actinomycetota</taxon>
        <taxon>Actinomycetes</taxon>
        <taxon>Micromonosporales</taxon>
        <taxon>Micromonosporaceae</taxon>
        <taxon>Actinoplanes</taxon>
    </lineage>
</organism>